<accession>A0A9K3LFC2</accession>
<reference evidence="1" key="2">
    <citation type="submission" date="2021-04" db="EMBL/GenBank/DDBJ databases">
        <authorList>
            <person name="Podell S."/>
        </authorList>
    </citation>
    <scope>NUCLEOTIDE SEQUENCE</scope>
    <source>
        <strain evidence="1">Hildebrandi</strain>
    </source>
</reference>
<keyword evidence="2" id="KW-1185">Reference proteome</keyword>
<gene>
    <name evidence="1" type="ORF">IV203_035813</name>
</gene>
<reference evidence="1" key="1">
    <citation type="journal article" date="2021" name="Sci. Rep.">
        <title>Diploid genomic architecture of Nitzschia inconspicua, an elite biomass production diatom.</title>
        <authorList>
            <person name="Oliver A."/>
            <person name="Podell S."/>
            <person name="Pinowska A."/>
            <person name="Traller J.C."/>
            <person name="Smith S.R."/>
            <person name="McClure R."/>
            <person name="Beliaev A."/>
            <person name="Bohutskyi P."/>
            <person name="Hill E.A."/>
            <person name="Rabines A."/>
            <person name="Zheng H."/>
            <person name="Allen L.Z."/>
            <person name="Kuo A."/>
            <person name="Grigoriev I.V."/>
            <person name="Allen A.E."/>
            <person name="Hazlebeck D."/>
            <person name="Allen E.E."/>
        </authorList>
    </citation>
    <scope>NUCLEOTIDE SEQUENCE</scope>
    <source>
        <strain evidence="1">Hildebrandi</strain>
    </source>
</reference>
<evidence type="ECO:0000313" key="1">
    <source>
        <dbReference type="EMBL" id="KAG7360714.1"/>
    </source>
</evidence>
<dbReference type="EMBL" id="JAGRRH010000013">
    <property type="protein sequence ID" value="KAG7360714.1"/>
    <property type="molecule type" value="Genomic_DNA"/>
</dbReference>
<proteinExistence type="predicted"/>
<comment type="caution">
    <text evidence="1">The sequence shown here is derived from an EMBL/GenBank/DDBJ whole genome shotgun (WGS) entry which is preliminary data.</text>
</comment>
<sequence length="125" mass="13403">MMGVRTFQHVAGIHPQVRCAASTTAVTLCATSCGSIIQLPPSPFSGISRNINVGISGNINVGSVYLEAAGNPENVASKMVHMTLPAKVRQSHTTQGTTVTDIIRIKQESVWKTTMEWTCSYISLL</sequence>
<evidence type="ECO:0000313" key="2">
    <source>
        <dbReference type="Proteomes" id="UP000693970"/>
    </source>
</evidence>
<dbReference type="Proteomes" id="UP000693970">
    <property type="component" value="Unassembled WGS sequence"/>
</dbReference>
<protein>
    <submittedName>
        <fullName evidence="1">Uncharacterized protein</fullName>
    </submittedName>
</protein>
<dbReference type="AlphaFoldDB" id="A0A9K3LFC2"/>
<organism evidence="1 2">
    <name type="scientific">Nitzschia inconspicua</name>
    <dbReference type="NCBI Taxonomy" id="303405"/>
    <lineage>
        <taxon>Eukaryota</taxon>
        <taxon>Sar</taxon>
        <taxon>Stramenopiles</taxon>
        <taxon>Ochrophyta</taxon>
        <taxon>Bacillariophyta</taxon>
        <taxon>Bacillariophyceae</taxon>
        <taxon>Bacillariophycidae</taxon>
        <taxon>Bacillariales</taxon>
        <taxon>Bacillariaceae</taxon>
        <taxon>Nitzschia</taxon>
    </lineage>
</organism>
<name>A0A9K3LFC2_9STRA</name>